<dbReference type="Proteomes" id="UP000215914">
    <property type="component" value="Unassembled WGS sequence"/>
</dbReference>
<reference evidence="2" key="1">
    <citation type="journal article" date="2017" name="Nature">
        <title>The sunflower genome provides insights into oil metabolism, flowering and Asterid evolution.</title>
        <authorList>
            <person name="Badouin H."/>
            <person name="Gouzy J."/>
            <person name="Grassa C.J."/>
            <person name="Murat F."/>
            <person name="Staton S.E."/>
            <person name="Cottret L."/>
            <person name="Lelandais-Briere C."/>
            <person name="Owens G.L."/>
            <person name="Carrere S."/>
            <person name="Mayjonade B."/>
            <person name="Legrand L."/>
            <person name="Gill N."/>
            <person name="Kane N.C."/>
            <person name="Bowers J.E."/>
            <person name="Hubner S."/>
            <person name="Bellec A."/>
            <person name="Berard A."/>
            <person name="Berges H."/>
            <person name="Blanchet N."/>
            <person name="Boniface M.C."/>
            <person name="Brunel D."/>
            <person name="Catrice O."/>
            <person name="Chaidir N."/>
            <person name="Claudel C."/>
            <person name="Donnadieu C."/>
            <person name="Faraut T."/>
            <person name="Fievet G."/>
            <person name="Helmstetter N."/>
            <person name="King M."/>
            <person name="Knapp S.J."/>
            <person name="Lai Z."/>
            <person name="Le Paslier M.C."/>
            <person name="Lippi Y."/>
            <person name="Lorenzon L."/>
            <person name="Mandel J.R."/>
            <person name="Marage G."/>
            <person name="Marchand G."/>
            <person name="Marquand E."/>
            <person name="Bret-Mestries E."/>
            <person name="Morien E."/>
            <person name="Nambeesan S."/>
            <person name="Nguyen T."/>
            <person name="Pegot-Espagnet P."/>
            <person name="Pouilly N."/>
            <person name="Raftis F."/>
            <person name="Sallet E."/>
            <person name="Schiex T."/>
            <person name="Thomas J."/>
            <person name="Vandecasteele C."/>
            <person name="Vares D."/>
            <person name="Vear F."/>
            <person name="Vautrin S."/>
            <person name="Crespi M."/>
            <person name="Mangin B."/>
            <person name="Burke J.M."/>
            <person name="Salse J."/>
            <person name="Munos S."/>
            <person name="Vincourt P."/>
            <person name="Rieseberg L.H."/>
            <person name="Langlade N.B."/>
        </authorList>
    </citation>
    <scope>NUCLEOTIDE SEQUENCE</scope>
    <source>
        <tissue evidence="2">Leaves</tissue>
    </source>
</reference>
<dbReference type="AlphaFoldDB" id="A0A9K3HKN9"/>
<feature type="compositionally biased region" description="Polar residues" evidence="1">
    <location>
        <begin position="121"/>
        <end position="130"/>
    </location>
</feature>
<protein>
    <submittedName>
        <fullName evidence="2">Uncharacterized protein</fullName>
    </submittedName>
</protein>
<dbReference type="Gramene" id="mRNA:HanXRQr2_Chr12g0565031">
    <property type="protein sequence ID" value="mRNA:HanXRQr2_Chr12g0565031"/>
    <property type="gene ID" value="HanXRQr2_Chr12g0565031"/>
</dbReference>
<proteinExistence type="predicted"/>
<feature type="region of interest" description="Disordered" evidence="1">
    <location>
        <begin position="103"/>
        <end position="144"/>
    </location>
</feature>
<keyword evidence="3" id="KW-1185">Reference proteome</keyword>
<accession>A0A9K3HKN9</accession>
<dbReference type="EMBL" id="MNCJ02000327">
    <property type="protein sequence ID" value="KAF5779912.1"/>
    <property type="molecule type" value="Genomic_DNA"/>
</dbReference>
<comment type="caution">
    <text evidence="2">The sequence shown here is derived from an EMBL/GenBank/DDBJ whole genome shotgun (WGS) entry which is preliminary data.</text>
</comment>
<sequence length="348" mass="39646">MANIFIVAPESLSSLFEGTPRILKDAQRFIQLIKVQKLQPNSATFGQALKAEAYFYHQSNITHSICKQVKLITMADNNATVIASSDKLDTALEDAVIPSSSADQEAGGVIRNRKRRRTDNGSENGKQLCTENEEDMSGRDKVSRVRAPRMNRDEFFQRYPNIAESVGHFFPYCHTPISANVIGDCFAFASPTKLDALEGEWINYFNESCQCTRQRMTFMPKYSALFQLSQGAYKQPATSDNTRKQRVKTRSEFASKYPLVTAGFDDYTCLPRNDVKDIRLDYLMSTAEHQLRELEAEHASFYETRFNLANKLILLIDKQTRLLHVGAKEYRKYHKSITKAVKRNESSC</sequence>
<evidence type="ECO:0000256" key="1">
    <source>
        <dbReference type="SAM" id="MobiDB-lite"/>
    </source>
</evidence>
<dbReference type="OrthoDB" id="125856at2759"/>
<evidence type="ECO:0000313" key="3">
    <source>
        <dbReference type="Proteomes" id="UP000215914"/>
    </source>
</evidence>
<evidence type="ECO:0000313" key="2">
    <source>
        <dbReference type="EMBL" id="KAF5779912.1"/>
    </source>
</evidence>
<name>A0A9K3HKN9_HELAN</name>
<gene>
    <name evidence="2" type="ORF">HanXRQr2_Chr12g0565031</name>
</gene>
<reference evidence="2" key="2">
    <citation type="submission" date="2020-06" db="EMBL/GenBank/DDBJ databases">
        <title>Helianthus annuus Genome sequencing and assembly Release 2.</title>
        <authorList>
            <person name="Gouzy J."/>
            <person name="Langlade N."/>
            <person name="Munos S."/>
        </authorList>
    </citation>
    <scope>NUCLEOTIDE SEQUENCE</scope>
    <source>
        <tissue evidence="2">Leaves</tissue>
    </source>
</reference>
<organism evidence="2 3">
    <name type="scientific">Helianthus annuus</name>
    <name type="common">Common sunflower</name>
    <dbReference type="NCBI Taxonomy" id="4232"/>
    <lineage>
        <taxon>Eukaryota</taxon>
        <taxon>Viridiplantae</taxon>
        <taxon>Streptophyta</taxon>
        <taxon>Embryophyta</taxon>
        <taxon>Tracheophyta</taxon>
        <taxon>Spermatophyta</taxon>
        <taxon>Magnoliopsida</taxon>
        <taxon>eudicotyledons</taxon>
        <taxon>Gunneridae</taxon>
        <taxon>Pentapetalae</taxon>
        <taxon>asterids</taxon>
        <taxon>campanulids</taxon>
        <taxon>Asterales</taxon>
        <taxon>Asteraceae</taxon>
        <taxon>Asteroideae</taxon>
        <taxon>Heliantheae alliance</taxon>
        <taxon>Heliantheae</taxon>
        <taxon>Helianthus</taxon>
    </lineage>
</organism>